<dbReference type="GO" id="GO:0000439">
    <property type="term" value="C:transcription factor TFIIH core complex"/>
    <property type="evidence" value="ECO:0007669"/>
    <property type="project" value="InterPro"/>
</dbReference>
<accession>A0A0A1U347</accession>
<evidence type="ECO:0000256" key="2">
    <source>
        <dbReference type="ARBA" id="ARBA00007132"/>
    </source>
</evidence>
<comment type="function">
    <text evidence="8">Component of the general transcription and DNA repair factor IIH (TFIIH) core complex which is involved in general and transcription-coupled nucleotide excision repair (NER) of damaged DNA.</text>
</comment>
<gene>
    <name evidence="11" type="ORF">EIN_229820</name>
</gene>
<name>A0A0A1U347_ENTIV</name>
<dbReference type="KEGG" id="eiv:EIN_229820"/>
<feature type="compositionally biased region" description="Basic and acidic residues" evidence="9">
    <location>
        <begin position="477"/>
        <end position="497"/>
    </location>
</feature>
<dbReference type="GO" id="GO:0006289">
    <property type="term" value="P:nucleotide-excision repair"/>
    <property type="evidence" value="ECO:0007669"/>
    <property type="project" value="InterPro"/>
</dbReference>
<dbReference type="Gene3D" id="3.30.70.2610">
    <property type="match status" value="1"/>
</dbReference>
<keyword evidence="12" id="KW-1185">Reference proteome</keyword>
<dbReference type="RefSeq" id="XP_004255220.1">
    <property type="nucleotide sequence ID" value="XM_004255172.1"/>
</dbReference>
<evidence type="ECO:0000256" key="1">
    <source>
        <dbReference type="ARBA" id="ARBA00004123"/>
    </source>
</evidence>
<keyword evidence="5 8" id="KW-0804">Transcription</keyword>
<dbReference type="GeneID" id="14887088"/>
<dbReference type="Pfam" id="PF18307">
    <property type="entry name" value="Tfb2_C"/>
    <property type="match status" value="1"/>
</dbReference>
<keyword evidence="4 8" id="KW-0805">Transcription regulation</keyword>
<dbReference type="OrthoDB" id="364513at2759"/>
<proteinExistence type="inferred from homology"/>
<evidence type="ECO:0000256" key="5">
    <source>
        <dbReference type="ARBA" id="ARBA00023163"/>
    </source>
</evidence>
<dbReference type="PANTHER" id="PTHR13152:SF0">
    <property type="entry name" value="GENERAL TRANSCRIPTION FACTOR IIH SUBUNIT 4"/>
    <property type="match status" value="1"/>
</dbReference>
<feature type="region of interest" description="Disordered" evidence="9">
    <location>
        <begin position="453"/>
        <end position="531"/>
    </location>
</feature>
<evidence type="ECO:0000256" key="8">
    <source>
        <dbReference type="RuleBase" id="RU364024"/>
    </source>
</evidence>
<comment type="subcellular location">
    <subcellularLocation>
        <location evidence="1 8">Nucleus</location>
    </subcellularLocation>
</comment>
<comment type="similarity">
    <text evidence="2 8">Belongs to the TFB2 family.</text>
</comment>
<evidence type="ECO:0000313" key="12">
    <source>
        <dbReference type="Proteomes" id="UP000014680"/>
    </source>
</evidence>
<protein>
    <recommendedName>
        <fullName evidence="8">General transcription factor IIH subunit 4</fullName>
    </recommendedName>
</protein>
<dbReference type="Proteomes" id="UP000014680">
    <property type="component" value="Unassembled WGS sequence"/>
</dbReference>
<dbReference type="OMA" id="KGFIIIE"/>
<reference evidence="11 12" key="1">
    <citation type="submission" date="2012-10" db="EMBL/GenBank/DDBJ databases">
        <authorList>
            <person name="Zafar N."/>
            <person name="Inman J."/>
            <person name="Hall N."/>
            <person name="Lorenzi H."/>
            <person name="Caler E."/>
        </authorList>
    </citation>
    <scope>NUCLEOTIDE SEQUENCE [LARGE SCALE GENOMIC DNA]</scope>
    <source>
        <strain evidence="11 12">IP1</strain>
    </source>
</reference>
<dbReference type="VEuPathDB" id="AmoebaDB:EIN_229820"/>
<dbReference type="GO" id="GO:0001671">
    <property type="term" value="F:ATPase activator activity"/>
    <property type="evidence" value="ECO:0007669"/>
    <property type="project" value="InterPro"/>
</dbReference>
<dbReference type="PANTHER" id="PTHR13152">
    <property type="entry name" value="TFIIH, POLYPEPTIDE 4"/>
    <property type="match status" value="1"/>
</dbReference>
<keyword evidence="3 8" id="KW-0227">DNA damage</keyword>
<feature type="domain" description="Transcription factor Tfb2 C-terminal" evidence="10">
    <location>
        <begin position="362"/>
        <end position="433"/>
    </location>
</feature>
<evidence type="ECO:0000256" key="7">
    <source>
        <dbReference type="ARBA" id="ARBA00023242"/>
    </source>
</evidence>
<evidence type="ECO:0000259" key="10">
    <source>
        <dbReference type="Pfam" id="PF18307"/>
    </source>
</evidence>
<evidence type="ECO:0000256" key="4">
    <source>
        <dbReference type="ARBA" id="ARBA00023015"/>
    </source>
</evidence>
<keyword evidence="7 8" id="KW-0539">Nucleus</keyword>
<evidence type="ECO:0000256" key="9">
    <source>
        <dbReference type="SAM" id="MobiDB-lite"/>
    </source>
</evidence>
<dbReference type="InterPro" id="IPR040662">
    <property type="entry name" value="Tfb2_C"/>
</dbReference>
<evidence type="ECO:0000256" key="6">
    <source>
        <dbReference type="ARBA" id="ARBA00023204"/>
    </source>
</evidence>
<dbReference type="EMBL" id="KB206756">
    <property type="protein sequence ID" value="ELP88449.1"/>
    <property type="molecule type" value="Genomic_DNA"/>
</dbReference>
<dbReference type="GO" id="GO:0003690">
    <property type="term" value="F:double-stranded DNA binding"/>
    <property type="evidence" value="ECO:0007669"/>
    <property type="project" value="TreeGrafter"/>
</dbReference>
<sequence>MENILEKDVLKYFQDFPEGAYRVIYQTKWSSSGIFRLLPSLCQSLLLRLVFLSSTIDLPTVEKQFTITKQEIIHVLSLLESVKIIKKVMINGKTQFQMNADFQTHLKESILGPMVPNYVVSDCNFSVKDALIKKASLNNAVKMFEDFLMKLLTFNESHNLPKSAFELFKDLELVNDAGSQITRKGYQFLFQETKTQIWILMLSIFGPAQRKRRMGKLINEFFELTYLAPETCYNADPFTKIYSAAPLILFDMMGIIAYSKEKNALVVTPLMSLLRSNALVPSDLVTKPRTITETNYTVYIYTESFFQVKLYSLFIRQNLQLTNLCVGRITYDTVTEAFLKGITNEMLVNFLQPNLPKNIQAQIDLWKRELNRLKEVRAVKFRFYEPELEVQKELYHLTKSEAEKMKGVVFYKEEELTLFVRYDVAEKIKEFLRRKTREESFIARLRKSESDEKKESRSFSSFPQRGISRQEPSKSISRSESKSFKDQRSISRPDTKRPPISNPGVNKRLPEPTQIKSVPTKKSYVLSDSDD</sequence>
<dbReference type="Pfam" id="PF03849">
    <property type="entry name" value="Tfb2"/>
    <property type="match status" value="1"/>
</dbReference>
<evidence type="ECO:0000256" key="3">
    <source>
        <dbReference type="ARBA" id="ARBA00022763"/>
    </source>
</evidence>
<dbReference type="GO" id="GO:0005675">
    <property type="term" value="C:transcription factor TFIIH holo complex"/>
    <property type="evidence" value="ECO:0007669"/>
    <property type="project" value="TreeGrafter"/>
</dbReference>
<dbReference type="InterPro" id="IPR004598">
    <property type="entry name" value="TFIIH_p52/Tfb2"/>
</dbReference>
<keyword evidence="6 8" id="KW-0234">DNA repair</keyword>
<dbReference type="AlphaFoldDB" id="A0A0A1U347"/>
<evidence type="ECO:0000313" key="11">
    <source>
        <dbReference type="EMBL" id="ELP88449.1"/>
    </source>
</evidence>
<organism evidence="11 12">
    <name type="scientific">Entamoeba invadens IP1</name>
    <dbReference type="NCBI Taxonomy" id="370355"/>
    <lineage>
        <taxon>Eukaryota</taxon>
        <taxon>Amoebozoa</taxon>
        <taxon>Evosea</taxon>
        <taxon>Archamoebae</taxon>
        <taxon>Mastigamoebida</taxon>
        <taxon>Entamoebidae</taxon>
        <taxon>Entamoeba</taxon>
    </lineage>
</organism>